<feature type="compositionally biased region" description="Polar residues" evidence="1">
    <location>
        <begin position="358"/>
        <end position="372"/>
    </location>
</feature>
<feature type="compositionally biased region" description="Gly residues" evidence="1">
    <location>
        <begin position="431"/>
        <end position="440"/>
    </location>
</feature>
<organism evidence="2">
    <name type="scientific">Dichomitus squalens</name>
    <dbReference type="NCBI Taxonomy" id="114155"/>
    <lineage>
        <taxon>Eukaryota</taxon>
        <taxon>Fungi</taxon>
        <taxon>Dikarya</taxon>
        <taxon>Basidiomycota</taxon>
        <taxon>Agaricomycotina</taxon>
        <taxon>Agaricomycetes</taxon>
        <taxon>Polyporales</taxon>
        <taxon>Polyporaceae</taxon>
        <taxon>Dichomitus</taxon>
    </lineage>
</organism>
<feature type="compositionally biased region" description="Low complexity" evidence="1">
    <location>
        <begin position="459"/>
        <end position="472"/>
    </location>
</feature>
<evidence type="ECO:0000256" key="1">
    <source>
        <dbReference type="SAM" id="MobiDB-lite"/>
    </source>
</evidence>
<sequence length="626" mass="69020">MSTTSNASGMERTSDEAAASPGLPGRVPGEWTELEGSGELSNPAFIPPTTESAHRRGRSYPTHDASEVNLGVKWGLEEYGRVMETTAGGRVTRRVVRAARGIEPEQPTPVRTYRGHRGTRTTVSVPLADPKAVPEGGSEGRAERRKGSLPEDQDERRDGSYLEAERREGSLDSSTEERRNGSLAESYKDTLLERLESAQQSASDGTSEGDSEDEVAIVLGTEQWMPVRTGSRAIMDVHPSIKIASNFFPNWFDLCDAEDQLGPLPGDWLLTRAGDTPTLPDVSHLTIGSSLLDEFWHAVSTQNDGNEVESIQKAIRASMITADAERQARLQKETSLRFHAVIVEIEDEDTPAPAGTNGRFTANQKQKSVPRSSEQREFLENFAGGRTSRAAKPTAGQNRPTSHKRTPPAAYKREPSQVPDGGWYSASATGRGAGNGGGHNGGRKPPDGSDSSPDDSSSDSENNTSSPESSESSESEGSRKNAKGKSTSEKHHRKKQKQEVRDLQALLKRIKLREPSRWTGHPDLDEFDQWCYELDTWAEVNDVPDGFVVKTMMNYLGGKAAKFFMNHVAPERNKWSKQDVYDGLFDYCFPEDFKRVLRTKLERAYQGTMSWCKSSGKALINTYEYT</sequence>
<proteinExistence type="predicted"/>
<feature type="compositionally biased region" description="Basic and acidic residues" evidence="1">
    <location>
        <begin position="138"/>
        <end position="183"/>
    </location>
</feature>
<dbReference type="AlphaFoldDB" id="A0A4Q9MQ57"/>
<feature type="region of interest" description="Disordered" evidence="1">
    <location>
        <begin position="1"/>
        <end position="70"/>
    </location>
</feature>
<feature type="region of interest" description="Disordered" evidence="1">
    <location>
        <begin position="348"/>
        <end position="500"/>
    </location>
</feature>
<gene>
    <name evidence="2" type="ORF">BD311DRAFT_805735</name>
</gene>
<dbReference type="EMBL" id="ML143409">
    <property type="protein sequence ID" value="TBU29904.1"/>
    <property type="molecule type" value="Genomic_DNA"/>
</dbReference>
<feature type="region of interest" description="Disordered" evidence="1">
    <location>
        <begin position="100"/>
        <end position="183"/>
    </location>
</feature>
<name>A0A4Q9MQ57_9APHY</name>
<reference evidence="2" key="1">
    <citation type="submission" date="2019-01" db="EMBL/GenBank/DDBJ databases">
        <title>Draft genome sequences of three monokaryotic isolates of the white-rot basidiomycete fungus Dichomitus squalens.</title>
        <authorList>
            <consortium name="DOE Joint Genome Institute"/>
            <person name="Lopez S.C."/>
            <person name="Andreopoulos B."/>
            <person name="Pangilinan J."/>
            <person name="Lipzen A."/>
            <person name="Riley R."/>
            <person name="Ahrendt S."/>
            <person name="Ng V."/>
            <person name="Barry K."/>
            <person name="Daum C."/>
            <person name="Grigoriev I.V."/>
            <person name="Hilden K.S."/>
            <person name="Makela M.R."/>
            <person name="de Vries R.P."/>
        </authorList>
    </citation>
    <scope>NUCLEOTIDE SEQUENCE [LARGE SCALE GENOMIC DNA]</scope>
    <source>
        <strain evidence="2">OM18370.1</strain>
    </source>
</reference>
<dbReference type="OrthoDB" id="3267748at2759"/>
<protein>
    <submittedName>
        <fullName evidence="2">Uncharacterized protein</fullName>
    </submittedName>
</protein>
<accession>A0A4Q9MQ57</accession>
<dbReference type="Proteomes" id="UP000292957">
    <property type="component" value="Unassembled WGS sequence"/>
</dbReference>
<evidence type="ECO:0000313" key="2">
    <source>
        <dbReference type="EMBL" id="TBU29904.1"/>
    </source>
</evidence>